<dbReference type="EMBL" id="JAODAN010000008">
    <property type="protein sequence ID" value="KAK1922738.1"/>
    <property type="molecule type" value="Genomic_DNA"/>
</dbReference>
<accession>A0AAD9FPH6</accession>
<dbReference type="EC" id="2.4.1.-" evidence="10"/>
<evidence type="ECO:0000256" key="8">
    <source>
        <dbReference type="ARBA" id="ARBA00022989"/>
    </source>
</evidence>
<keyword evidence="4 10" id="KW-0328">Glycosyltransferase</keyword>
<evidence type="ECO:0000313" key="12">
    <source>
        <dbReference type="EMBL" id="KAK1922738.1"/>
    </source>
</evidence>
<protein>
    <recommendedName>
        <fullName evidence="10">Mannosyltransferase</fullName>
        <ecNumber evidence="10">2.4.1.-</ecNumber>
    </recommendedName>
</protein>
<evidence type="ECO:0000256" key="5">
    <source>
        <dbReference type="ARBA" id="ARBA00022679"/>
    </source>
</evidence>
<keyword evidence="7 10" id="KW-0256">Endoplasmic reticulum</keyword>
<dbReference type="GO" id="GO:0006487">
    <property type="term" value="P:protein N-linked glycosylation"/>
    <property type="evidence" value="ECO:0007669"/>
    <property type="project" value="TreeGrafter"/>
</dbReference>
<evidence type="ECO:0000256" key="2">
    <source>
        <dbReference type="ARBA" id="ARBA00004922"/>
    </source>
</evidence>
<sequence length="684" mass="77060">MALPGTETVRFRRPTAGPNAVKPKAEEKDEFGSLAPQGWKRRHQGLLQDKLGRQKQGPLVPSLSVALRMLLLVRTAGAMFSIIADCDEVFNFLEPLHYFLHNSGYQTWELSPQFAIRSWAYILLHWPLASLGPRLLRLGKRQQFFALRILLGFICSFCEAKFYRAIVESVNERVGRYVLFSLLLSAGMWSAGVAFLPSSFAMYTTMLAASFWFHPATSTPTGTQRATKAILCIAAGAIIGWPFTAVLGVPFVIEQLFLTGGDIAVGQERRAIANKRLQTVVRATILGASIAIPVFLVDSWAYGRLTFPTLNIIRYNLFSGNGPNLYGTSPPTFYFANLFLNFNYLLPFALISLPALGLTYVFDRRRLGKTQQAPKAGETSPYTLLILRLAPFYIWLAILTLQAHKEERFAYPLYPLLCFNAAVGVYLVKGWLENAYVKITSSPYQASQSTIFSNFSLFAILLPGVLSIGRILAMHQFYHAPFDVAHHFQYNTVPSILSSLGYSPKPLPANYKPYGNEVPVPEWDLAPLQHLEDPVTLCYGTEWHRYPGSFLIPEGIDVRWIKTQFDGIMPRKWEPSGETLGQWPRGETRVVREGRFNGENKASAEPGTFIEPEQCNYLVALHLPSTPPTPVEPDWASKPEWEREFCTPFLDAKSTSWWARLVWLPGGVFEEARTYGEYCLLKRR</sequence>
<reference evidence="12" key="1">
    <citation type="submission" date="2023-02" db="EMBL/GenBank/DDBJ databases">
        <title>Identification and recombinant expression of a fungal hydrolase from Papiliotrema laurentii that hydrolyzes apple cutin and clears colloidal polyester polyurethane.</title>
        <authorList>
            <consortium name="DOE Joint Genome Institute"/>
            <person name="Roman V.A."/>
            <person name="Bojanowski C."/>
            <person name="Crable B.R."/>
            <person name="Wagner D.N."/>
            <person name="Hung C.S."/>
            <person name="Nadeau L.J."/>
            <person name="Schratz L."/>
            <person name="Haridas S."/>
            <person name="Pangilinan J."/>
            <person name="Lipzen A."/>
            <person name="Na H."/>
            <person name="Yan M."/>
            <person name="Ng V."/>
            <person name="Grigoriev I.V."/>
            <person name="Spatafora J.W."/>
            <person name="Barlow D."/>
            <person name="Biffinger J."/>
            <person name="Kelley-Loughnane N."/>
            <person name="Varaljay V.A."/>
            <person name="Crookes-Goodson W.J."/>
        </authorList>
    </citation>
    <scope>NUCLEOTIDE SEQUENCE</scope>
    <source>
        <strain evidence="12">5307AH</strain>
    </source>
</reference>
<comment type="subcellular location">
    <subcellularLocation>
        <location evidence="1 10">Endoplasmic reticulum membrane</location>
        <topology evidence="1 10">Multi-pass membrane protein</topology>
    </subcellularLocation>
</comment>
<evidence type="ECO:0000256" key="6">
    <source>
        <dbReference type="ARBA" id="ARBA00022692"/>
    </source>
</evidence>
<feature type="transmembrane region" description="Helical" evidence="10">
    <location>
        <begin position="344"/>
        <end position="362"/>
    </location>
</feature>
<dbReference type="GO" id="GO:0005789">
    <property type="term" value="C:endoplasmic reticulum membrane"/>
    <property type="evidence" value="ECO:0007669"/>
    <property type="project" value="UniProtKB-SubCell"/>
</dbReference>
<gene>
    <name evidence="12" type="ORF">DB88DRAFT_496141</name>
</gene>
<feature type="transmembrane region" description="Helical" evidence="10">
    <location>
        <begin position="174"/>
        <end position="194"/>
    </location>
</feature>
<dbReference type="PANTHER" id="PTHR22760:SF2">
    <property type="entry name" value="ALPHA-1,2-MANNOSYLTRANSFERASE ALG9"/>
    <property type="match status" value="1"/>
</dbReference>
<evidence type="ECO:0000256" key="9">
    <source>
        <dbReference type="ARBA" id="ARBA00023136"/>
    </source>
</evidence>
<comment type="pathway">
    <text evidence="2">Protein modification; protein glycosylation.</text>
</comment>
<dbReference type="Proteomes" id="UP001182556">
    <property type="component" value="Unassembled WGS sequence"/>
</dbReference>
<evidence type="ECO:0000256" key="7">
    <source>
        <dbReference type="ARBA" id="ARBA00022824"/>
    </source>
</evidence>
<feature type="transmembrane region" description="Helical" evidence="10">
    <location>
        <begin position="382"/>
        <end position="401"/>
    </location>
</feature>
<organism evidence="12 13">
    <name type="scientific">Papiliotrema laurentii</name>
    <name type="common">Cryptococcus laurentii</name>
    <dbReference type="NCBI Taxonomy" id="5418"/>
    <lineage>
        <taxon>Eukaryota</taxon>
        <taxon>Fungi</taxon>
        <taxon>Dikarya</taxon>
        <taxon>Basidiomycota</taxon>
        <taxon>Agaricomycotina</taxon>
        <taxon>Tremellomycetes</taxon>
        <taxon>Tremellales</taxon>
        <taxon>Rhynchogastremaceae</taxon>
        <taxon>Papiliotrema</taxon>
    </lineage>
</organism>
<keyword evidence="5" id="KW-0808">Transferase</keyword>
<keyword evidence="8 10" id="KW-1133">Transmembrane helix</keyword>
<evidence type="ECO:0000256" key="10">
    <source>
        <dbReference type="RuleBase" id="RU363075"/>
    </source>
</evidence>
<evidence type="ECO:0000256" key="4">
    <source>
        <dbReference type="ARBA" id="ARBA00022676"/>
    </source>
</evidence>
<feature type="transmembrane region" description="Helical" evidence="10">
    <location>
        <begin position="413"/>
        <end position="432"/>
    </location>
</feature>
<keyword evidence="6 10" id="KW-0812">Transmembrane</keyword>
<comment type="similarity">
    <text evidence="3 10">Belongs to the glycosyltransferase 22 family.</text>
</comment>
<dbReference type="AlphaFoldDB" id="A0AAD9FPH6"/>
<name>A0AAD9FPH6_PAPLA</name>
<evidence type="ECO:0000256" key="1">
    <source>
        <dbReference type="ARBA" id="ARBA00004477"/>
    </source>
</evidence>
<dbReference type="PANTHER" id="PTHR22760">
    <property type="entry name" value="GLYCOSYLTRANSFERASE"/>
    <property type="match status" value="1"/>
</dbReference>
<feature type="region of interest" description="Disordered" evidence="11">
    <location>
        <begin position="1"/>
        <end position="40"/>
    </location>
</feature>
<evidence type="ECO:0000256" key="11">
    <source>
        <dbReference type="SAM" id="MobiDB-lite"/>
    </source>
</evidence>
<dbReference type="GO" id="GO:0000026">
    <property type="term" value="F:alpha-1,2-mannosyltransferase activity"/>
    <property type="evidence" value="ECO:0007669"/>
    <property type="project" value="TreeGrafter"/>
</dbReference>
<dbReference type="InterPro" id="IPR005599">
    <property type="entry name" value="GPI_mannosylTrfase"/>
</dbReference>
<feature type="transmembrane region" description="Helical" evidence="10">
    <location>
        <begin position="452"/>
        <end position="473"/>
    </location>
</feature>
<comment type="caution">
    <text evidence="12">The sequence shown here is derived from an EMBL/GenBank/DDBJ whole genome shotgun (WGS) entry which is preliminary data.</text>
</comment>
<keyword evidence="9 10" id="KW-0472">Membrane</keyword>
<evidence type="ECO:0000313" key="13">
    <source>
        <dbReference type="Proteomes" id="UP001182556"/>
    </source>
</evidence>
<keyword evidence="13" id="KW-1185">Reference proteome</keyword>
<feature type="transmembrane region" description="Helical" evidence="10">
    <location>
        <begin position="229"/>
        <end position="253"/>
    </location>
</feature>
<feature type="transmembrane region" description="Helical" evidence="10">
    <location>
        <begin position="144"/>
        <end position="162"/>
    </location>
</feature>
<evidence type="ECO:0000256" key="3">
    <source>
        <dbReference type="ARBA" id="ARBA00007063"/>
    </source>
</evidence>
<proteinExistence type="inferred from homology"/>
<feature type="transmembrane region" description="Helical" evidence="10">
    <location>
        <begin position="279"/>
        <end position="297"/>
    </location>
</feature>
<dbReference type="Pfam" id="PF03901">
    <property type="entry name" value="Glyco_transf_22"/>
    <property type="match status" value="1"/>
</dbReference>